<evidence type="ECO:0000313" key="7">
    <source>
        <dbReference type="Proteomes" id="UP000663889"/>
    </source>
</evidence>
<keyword evidence="2 3" id="KW-0808">Transferase</keyword>
<comment type="similarity">
    <text evidence="3">Belongs to the glycosyltransferase 23 family.</text>
</comment>
<name>A0A814WJ13_9BILA</name>
<dbReference type="EMBL" id="CAJOBE010001381">
    <property type="protein sequence ID" value="CAF3738933.1"/>
    <property type="molecule type" value="Genomic_DNA"/>
</dbReference>
<evidence type="ECO:0000256" key="2">
    <source>
        <dbReference type="ARBA" id="ARBA00022679"/>
    </source>
</evidence>
<evidence type="ECO:0000256" key="3">
    <source>
        <dbReference type="PROSITE-ProRule" id="PRU00992"/>
    </source>
</evidence>
<evidence type="ECO:0000313" key="6">
    <source>
        <dbReference type="EMBL" id="CAF3738933.1"/>
    </source>
</evidence>
<dbReference type="PANTHER" id="PTHR13132">
    <property type="entry name" value="ALPHA- 1,6 -FUCOSYLTRANSFERASE"/>
    <property type="match status" value="1"/>
</dbReference>
<dbReference type="AlphaFoldDB" id="A0A814WJ13"/>
<evidence type="ECO:0000256" key="1">
    <source>
        <dbReference type="ARBA" id="ARBA00022676"/>
    </source>
</evidence>
<dbReference type="PROSITE" id="PS51659">
    <property type="entry name" value="GT23"/>
    <property type="match status" value="1"/>
</dbReference>
<dbReference type="GO" id="GO:0046921">
    <property type="term" value="F:alpha-(1-&gt;6)-fucosyltransferase activity"/>
    <property type="evidence" value="ECO:0007669"/>
    <property type="project" value="TreeGrafter"/>
</dbReference>
<dbReference type="EMBL" id="CAJNOU010001424">
    <property type="protein sequence ID" value="CAF1202159.1"/>
    <property type="molecule type" value="Genomic_DNA"/>
</dbReference>
<protein>
    <recommendedName>
        <fullName evidence="4">GT23 domain-containing protein</fullName>
    </recommendedName>
</protein>
<dbReference type="Gene3D" id="3.40.50.11350">
    <property type="match status" value="1"/>
</dbReference>
<sequence>MISNASSWAKFTFIIIEKENLNILIDSYETADVVDISSIDAIHPREDFLPVAIPEDIYLNDLFVYMNPDLKFIKLVYLASDDPSVFNEARTNYPDYVFYGDAAATQSAQPNSRYRSESLKDVLFDIHFLSLCDYLVCAFSSK</sequence>
<dbReference type="Proteomes" id="UP000663874">
    <property type="component" value="Unassembled WGS sequence"/>
</dbReference>
<comment type="caution">
    <text evidence="5">The sequence shown here is derived from an EMBL/GenBank/DDBJ whole genome shotgun (WGS) entry which is preliminary data.</text>
</comment>
<accession>A0A814WJ13</accession>
<comment type="caution">
    <text evidence="3">Lacks conserved residue(s) required for the propagation of feature annotation.</text>
</comment>
<reference evidence="5" key="1">
    <citation type="submission" date="2021-02" db="EMBL/GenBank/DDBJ databases">
        <authorList>
            <person name="Nowell W R."/>
        </authorList>
    </citation>
    <scope>NUCLEOTIDE SEQUENCE</scope>
</reference>
<dbReference type="GO" id="GO:0006487">
    <property type="term" value="P:protein N-linked glycosylation"/>
    <property type="evidence" value="ECO:0007669"/>
    <property type="project" value="TreeGrafter"/>
</dbReference>
<evidence type="ECO:0000313" key="5">
    <source>
        <dbReference type="EMBL" id="CAF1202159.1"/>
    </source>
</evidence>
<dbReference type="Proteomes" id="UP000663889">
    <property type="component" value="Unassembled WGS sequence"/>
</dbReference>
<dbReference type="Pfam" id="PF19745">
    <property type="entry name" value="FUT8_N_cat"/>
    <property type="match status" value="1"/>
</dbReference>
<dbReference type="InterPro" id="IPR045573">
    <property type="entry name" value="Fut8_N_cat"/>
</dbReference>
<gene>
    <name evidence="6" type="ORF">FNK824_LOCUS11560</name>
    <name evidence="5" type="ORF">SEV965_LOCUS21207</name>
</gene>
<dbReference type="InterPro" id="IPR027350">
    <property type="entry name" value="GT23_dom"/>
</dbReference>
<organism evidence="5 7">
    <name type="scientific">Rotaria sordida</name>
    <dbReference type="NCBI Taxonomy" id="392033"/>
    <lineage>
        <taxon>Eukaryota</taxon>
        <taxon>Metazoa</taxon>
        <taxon>Spiralia</taxon>
        <taxon>Gnathifera</taxon>
        <taxon>Rotifera</taxon>
        <taxon>Eurotatoria</taxon>
        <taxon>Bdelloidea</taxon>
        <taxon>Philodinida</taxon>
        <taxon>Philodinidae</taxon>
        <taxon>Rotaria</taxon>
    </lineage>
</organism>
<proteinExistence type="inferred from homology"/>
<evidence type="ECO:0000259" key="4">
    <source>
        <dbReference type="PROSITE" id="PS51659"/>
    </source>
</evidence>
<feature type="domain" description="GT23" evidence="4">
    <location>
        <begin position="1"/>
        <end position="142"/>
    </location>
</feature>
<dbReference type="PANTHER" id="PTHR13132:SF29">
    <property type="entry name" value="ALPHA-(1,6)-FUCOSYLTRANSFERASE"/>
    <property type="match status" value="1"/>
</dbReference>
<keyword evidence="1 3" id="KW-0328">Glycosyltransferase</keyword>